<evidence type="ECO:0000313" key="3">
    <source>
        <dbReference type="Proteomes" id="UP000217289"/>
    </source>
</evidence>
<evidence type="ECO:0000256" key="1">
    <source>
        <dbReference type="SAM" id="SignalP"/>
    </source>
</evidence>
<dbReference type="EMBL" id="CP022163">
    <property type="protein sequence ID" value="ATB29282.1"/>
    <property type="molecule type" value="Genomic_DNA"/>
</dbReference>
<dbReference type="AlphaFoldDB" id="A0A250IDP9"/>
<gene>
    <name evidence="2" type="ORF">MEBOL_002731</name>
</gene>
<keyword evidence="1" id="KW-0732">Signal</keyword>
<reference evidence="2 3" key="1">
    <citation type="submission" date="2017-06" db="EMBL/GenBank/DDBJ databases">
        <authorList>
            <person name="Kim H.J."/>
            <person name="Triplett B.A."/>
        </authorList>
    </citation>
    <scope>NUCLEOTIDE SEQUENCE [LARGE SCALE GENOMIC DNA]</scope>
    <source>
        <strain evidence="2 3">DSM 14713</strain>
    </source>
</reference>
<feature type="chain" id="PRO_5012242049" description="SbsA Ig-like domain-containing protein" evidence="1">
    <location>
        <begin position="22"/>
        <end position="306"/>
    </location>
</feature>
<sequence length="306" mass="32821">MRLTHRSLLLSACLLMLPACGGEPTPEPTPAPIPDPARPFVTSASVSEGARDVYPVELFHDETASTPGIYLRKQLSVTFNTAMKASAAQVTLSNRTDTNVPPRALVGTWSADGRTLLVTVTEPEDGGPPLEEESTYALELTALRGAEADAPLDPAVFLGDGALDFTTSARDGDLEHACAHTLANEPVDVQASAHMPVQGFPPPTDRSHARYRVTLPDAPQGYTELVSKPSGDEDILLYLDRNILVGVHDEAAARDIPVETKAALPVCAGITHVARFSIQGGDRVYFPRFTSTPGSTFEFILERHSR</sequence>
<dbReference type="OrthoDB" id="5524421at2"/>
<dbReference type="KEGG" id="mbd:MEBOL_002731"/>
<dbReference type="Proteomes" id="UP000217289">
    <property type="component" value="Chromosome"/>
</dbReference>
<proteinExistence type="predicted"/>
<keyword evidence="3" id="KW-1185">Reference proteome</keyword>
<evidence type="ECO:0000313" key="2">
    <source>
        <dbReference type="EMBL" id="ATB29282.1"/>
    </source>
</evidence>
<dbReference type="RefSeq" id="WP_095977865.1">
    <property type="nucleotide sequence ID" value="NZ_CP022163.1"/>
</dbReference>
<name>A0A250IDP9_9BACT</name>
<accession>A0A250IDP9</accession>
<evidence type="ECO:0008006" key="4">
    <source>
        <dbReference type="Google" id="ProtNLM"/>
    </source>
</evidence>
<organism evidence="2 3">
    <name type="scientific">Melittangium boletus DSM 14713</name>
    <dbReference type="NCBI Taxonomy" id="1294270"/>
    <lineage>
        <taxon>Bacteria</taxon>
        <taxon>Pseudomonadati</taxon>
        <taxon>Myxococcota</taxon>
        <taxon>Myxococcia</taxon>
        <taxon>Myxococcales</taxon>
        <taxon>Cystobacterineae</taxon>
        <taxon>Archangiaceae</taxon>
        <taxon>Melittangium</taxon>
    </lineage>
</organism>
<feature type="signal peptide" evidence="1">
    <location>
        <begin position="1"/>
        <end position="21"/>
    </location>
</feature>
<protein>
    <recommendedName>
        <fullName evidence="4">SbsA Ig-like domain-containing protein</fullName>
    </recommendedName>
</protein>